<dbReference type="PANTHER" id="PTHR47691">
    <property type="entry name" value="REGULATOR-RELATED"/>
    <property type="match status" value="1"/>
</dbReference>
<gene>
    <name evidence="2" type="ORF">E1161_03120</name>
</gene>
<dbReference type="OrthoDB" id="581105at2"/>
<accession>A0A4R4UU31</accession>
<protein>
    <recommendedName>
        <fullName evidence="1">NB-ARC domain-containing protein</fullName>
    </recommendedName>
</protein>
<dbReference type="PANTHER" id="PTHR47691:SF3">
    <property type="entry name" value="HTH-TYPE TRANSCRIPTIONAL REGULATOR RV0890C-RELATED"/>
    <property type="match status" value="1"/>
</dbReference>
<reference evidence="2 3" key="1">
    <citation type="submission" date="2019-03" db="EMBL/GenBank/DDBJ databases">
        <title>Draft genome sequences of novel Actinobacteria.</title>
        <authorList>
            <person name="Sahin N."/>
            <person name="Ay H."/>
            <person name="Saygin H."/>
        </authorList>
    </citation>
    <scope>NUCLEOTIDE SEQUENCE [LARGE SCALE GENOMIC DNA]</scope>
    <source>
        <strain evidence="2 3">16K404</strain>
    </source>
</reference>
<dbReference type="Gene3D" id="1.25.40.10">
    <property type="entry name" value="Tetratricopeptide repeat domain"/>
    <property type="match status" value="2"/>
</dbReference>
<dbReference type="GO" id="GO:0043531">
    <property type="term" value="F:ADP binding"/>
    <property type="evidence" value="ECO:0007669"/>
    <property type="project" value="InterPro"/>
</dbReference>
<dbReference type="Pfam" id="PF00931">
    <property type="entry name" value="NB-ARC"/>
    <property type="match status" value="1"/>
</dbReference>
<dbReference type="InterPro" id="IPR002182">
    <property type="entry name" value="NB-ARC"/>
</dbReference>
<dbReference type="SUPFAM" id="SSF52540">
    <property type="entry name" value="P-loop containing nucleoside triphosphate hydrolases"/>
    <property type="match status" value="1"/>
</dbReference>
<dbReference type="InterPro" id="IPR027417">
    <property type="entry name" value="P-loop_NTPase"/>
</dbReference>
<evidence type="ECO:0000313" key="3">
    <source>
        <dbReference type="Proteomes" id="UP000294744"/>
    </source>
</evidence>
<dbReference type="InterPro" id="IPR011990">
    <property type="entry name" value="TPR-like_helical_dom_sf"/>
</dbReference>
<comment type="caution">
    <text evidence="2">The sequence shown here is derived from an EMBL/GenBank/DDBJ whole genome shotgun (WGS) entry which is preliminary data.</text>
</comment>
<dbReference type="SUPFAM" id="SSF48452">
    <property type="entry name" value="TPR-like"/>
    <property type="match status" value="1"/>
</dbReference>
<dbReference type="Proteomes" id="UP000294744">
    <property type="component" value="Unassembled WGS sequence"/>
</dbReference>
<evidence type="ECO:0000313" key="2">
    <source>
        <dbReference type="EMBL" id="TDC95958.1"/>
    </source>
</evidence>
<name>A0A4R4UU31_9PSEU</name>
<dbReference type="EMBL" id="SMKV01000003">
    <property type="protein sequence ID" value="TDC95958.1"/>
    <property type="molecule type" value="Genomic_DNA"/>
</dbReference>
<dbReference type="InterPro" id="IPR019734">
    <property type="entry name" value="TPR_rpt"/>
</dbReference>
<feature type="domain" description="NB-ARC" evidence="1">
    <location>
        <begin position="16"/>
        <end position="168"/>
    </location>
</feature>
<evidence type="ECO:0000259" key="1">
    <source>
        <dbReference type="Pfam" id="PF00931"/>
    </source>
</evidence>
<dbReference type="PRINTS" id="PR00364">
    <property type="entry name" value="DISEASERSIST"/>
</dbReference>
<dbReference type="Gene3D" id="3.40.50.300">
    <property type="entry name" value="P-loop containing nucleotide triphosphate hydrolases"/>
    <property type="match status" value="1"/>
</dbReference>
<sequence length="639" mass="69679">MTTLLNGSGEDHTVLVSTIDGLAGVGKSALVVQWAHQLREQFSDGELYVNLRGFDPVAESVRPAEALTGFLIALGVAPEAIPIAEEAKAAQFRTLVHGRRMLLVLDNARDTEQVLPLLPGSSGCLVVVTSRQRLDGLVARHGAHRLALTTLTRSEGRTLLSNYVGADRLSDEPAAVEALLEHCAGLPLALTLVAVQAAAEPDVTLDDLAADLSDERDRLDTLDAGGKTGIRAVFSWSYRTLSPNAARLFRLLGLPNSPDISSSAAAALDGTNVRRTRRALAELSRAHLLTRRGGDRYVIHDLLRAYARERAHSDDTEDDREAALERLLDHHLYATYTASERLAPDRALPALEYTDTALWRDFPTYEEALAWWDSEYPCVLATIRQASALGMSRAAWLAHVAAYPFKLRGLIDEFHASSTAGLRVAEAQEDDPARARLLFHLGEAHHFLGEFDVGSHYMRQAADLFSALGERWWEALAHNVQGETFLEQELYAEAAASVRRALELADDLKGAPAVLGLALAHLGDFDAAFSYLRYSLDTSGSDGFATGYTLHALGIAHLLAGDTKNAVESLHRAVEHRHHLGQRVGEATSLTALGKAHQARDEFDDARNAWQAALTILEERGHHNVEVVRALLDTIDSHL</sequence>
<keyword evidence="3" id="KW-1185">Reference proteome</keyword>
<dbReference type="SMART" id="SM00028">
    <property type="entry name" value="TPR"/>
    <property type="match status" value="4"/>
</dbReference>
<organism evidence="2 3">
    <name type="scientific">Saccharopolyspora aridisoli</name>
    <dbReference type="NCBI Taxonomy" id="2530385"/>
    <lineage>
        <taxon>Bacteria</taxon>
        <taxon>Bacillati</taxon>
        <taxon>Actinomycetota</taxon>
        <taxon>Actinomycetes</taxon>
        <taxon>Pseudonocardiales</taxon>
        <taxon>Pseudonocardiaceae</taxon>
        <taxon>Saccharopolyspora</taxon>
    </lineage>
</organism>
<dbReference type="AlphaFoldDB" id="A0A4R4UU31"/>
<proteinExistence type="predicted"/>